<name>A0A2G8S2H6_9APHY</name>
<comment type="caution">
    <text evidence="2">The sequence shown here is derived from an EMBL/GenBank/DDBJ whole genome shotgun (WGS) entry which is preliminary data.</text>
</comment>
<accession>A0A2G8S2H6</accession>
<dbReference type="AlphaFoldDB" id="A0A2G8S2H6"/>
<evidence type="ECO:0000259" key="1">
    <source>
        <dbReference type="PROSITE" id="PS51186"/>
    </source>
</evidence>
<dbReference type="PANTHER" id="PTHR43441:SF5">
    <property type="entry name" value="FAMILY ACETYLTRANSFERASE, PUTATIVE-RELATED"/>
    <property type="match status" value="1"/>
</dbReference>
<sequence length="262" mass="29697">MSFVNNYTPQPELTLPESELYGPEPYDINFAWPLHPSTLQTDRTKIVPFVPREHAATYWAAVQDHLPTLFRYYPFVPRSLPEFLLFVELNCRRNPYHAFLAVLDRTRPDPAHPAWGGSLAGVLVVYSTSPENLSTELGYVVVFPEFHHTHVAKDMVGLMLRYVMALPTASPPGIGFRRVEWRAHPGNKPSLGLAERLGFKRDGMVKWLWVLPDELKGAGEECTRADAFEGRSGRHTVILSVCWDDWEGGVDEKVKAVLEQKS</sequence>
<dbReference type="EMBL" id="AYKW01000034">
    <property type="protein sequence ID" value="PIL27748.1"/>
    <property type="molecule type" value="Genomic_DNA"/>
</dbReference>
<dbReference type="InterPro" id="IPR000182">
    <property type="entry name" value="GNAT_dom"/>
</dbReference>
<proteinExistence type="predicted"/>
<keyword evidence="3" id="KW-1185">Reference proteome</keyword>
<dbReference type="PROSITE" id="PS51186">
    <property type="entry name" value="GNAT"/>
    <property type="match status" value="1"/>
</dbReference>
<dbReference type="Proteomes" id="UP000230002">
    <property type="component" value="Unassembled WGS sequence"/>
</dbReference>
<dbReference type="GO" id="GO:0008999">
    <property type="term" value="F:protein-N-terminal-alanine acetyltransferase activity"/>
    <property type="evidence" value="ECO:0007669"/>
    <property type="project" value="TreeGrafter"/>
</dbReference>
<dbReference type="Pfam" id="PF13302">
    <property type="entry name" value="Acetyltransf_3"/>
    <property type="match status" value="1"/>
</dbReference>
<dbReference type="STRING" id="1077348.A0A2G8S2H6"/>
<dbReference type="InterPro" id="IPR051908">
    <property type="entry name" value="Ribosomal_N-acetyltransferase"/>
</dbReference>
<evidence type="ECO:0000313" key="2">
    <source>
        <dbReference type="EMBL" id="PIL27748.1"/>
    </source>
</evidence>
<dbReference type="GO" id="GO:1990189">
    <property type="term" value="F:protein N-terminal-serine acetyltransferase activity"/>
    <property type="evidence" value="ECO:0007669"/>
    <property type="project" value="TreeGrafter"/>
</dbReference>
<dbReference type="Gene3D" id="3.40.630.30">
    <property type="match status" value="1"/>
</dbReference>
<organism evidence="2 3">
    <name type="scientific">Ganoderma sinense ZZ0214-1</name>
    <dbReference type="NCBI Taxonomy" id="1077348"/>
    <lineage>
        <taxon>Eukaryota</taxon>
        <taxon>Fungi</taxon>
        <taxon>Dikarya</taxon>
        <taxon>Basidiomycota</taxon>
        <taxon>Agaricomycotina</taxon>
        <taxon>Agaricomycetes</taxon>
        <taxon>Polyporales</taxon>
        <taxon>Polyporaceae</taxon>
        <taxon>Ganoderma</taxon>
    </lineage>
</organism>
<gene>
    <name evidence="2" type="ORF">GSI_10901</name>
</gene>
<dbReference type="SUPFAM" id="SSF55729">
    <property type="entry name" value="Acyl-CoA N-acyltransferases (Nat)"/>
    <property type="match status" value="1"/>
</dbReference>
<protein>
    <recommendedName>
        <fullName evidence="1">N-acetyltransferase domain-containing protein</fullName>
    </recommendedName>
</protein>
<dbReference type="PANTHER" id="PTHR43441">
    <property type="entry name" value="RIBOSOMAL-PROTEIN-SERINE ACETYLTRANSFERASE"/>
    <property type="match status" value="1"/>
</dbReference>
<evidence type="ECO:0000313" key="3">
    <source>
        <dbReference type="Proteomes" id="UP000230002"/>
    </source>
</evidence>
<dbReference type="InterPro" id="IPR016181">
    <property type="entry name" value="Acyl_CoA_acyltransferase"/>
</dbReference>
<reference evidence="2 3" key="1">
    <citation type="journal article" date="2015" name="Sci. Rep.">
        <title>Chromosome-level genome map provides insights into diverse defense mechanisms in the medicinal fungus Ganoderma sinense.</title>
        <authorList>
            <person name="Zhu Y."/>
            <person name="Xu J."/>
            <person name="Sun C."/>
            <person name="Zhou S."/>
            <person name="Xu H."/>
            <person name="Nelson D.R."/>
            <person name="Qian J."/>
            <person name="Song J."/>
            <person name="Luo H."/>
            <person name="Xiang L."/>
            <person name="Li Y."/>
            <person name="Xu Z."/>
            <person name="Ji A."/>
            <person name="Wang L."/>
            <person name="Lu S."/>
            <person name="Hayward A."/>
            <person name="Sun W."/>
            <person name="Li X."/>
            <person name="Schwartz D.C."/>
            <person name="Wang Y."/>
            <person name="Chen S."/>
        </authorList>
    </citation>
    <scope>NUCLEOTIDE SEQUENCE [LARGE SCALE GENOMIC DNA]</scope>
    <source>
        <strain evidence="2 3">ZZ0214-1</strain>
    </source>
</reference>
<dbReference type="OrthoDB" id="41238at2759"/>
<feature type="domain" description="N-acetyltransferase" evidence="1">
    <location>
        <begin position="73"/>
        <end position="218"/>
    </location>
</feature>